<dbReference type="eggNOG" id="ENOG502QS7Z">
    <property type="taxonomic scope" value="Eukaryota"/>
</dbReference>
<dbReference type="GeneID" id="19242311"/>
<sequence length="500" mass="56611">MSALQGIISSQRARIPKIESIVELGYDAKAALLQSHDRASESDDHLARRYWSHVALGCLHRSRAVQEWAALKDGEQKDASFEEPVGALDLFILDDAPEGDIDDQIFRKLDEYVDAVRHAHPDIEDQSPRQKAITTAEYLISNNLVAIPEDREYHNIEHNFLGRALFSQGKNSLPIISVIIYCYVVRQLGLSAAPCGFPLHVHAVVYPPPGLDLDGNDPPSGTELPALYMDPFRSSNPVPVSSLHEQLNFLARHLTSTSTDHNAFLSASTPREITIRCARNIVNSLQQSTEPSSGRPIDLVSARYAALWALILLNSSITPLRPRQHLLMLMHLFVEKFPYDASLVEKYILPLIENPSVSDHRRTCLSVRKADMEAPERVKPRLCNPDTWLVKFRVGQVFRHRRYGYVAVVTGWDGTCDADEEWIRRMGVDRLDGGRGQAFYHAFVQEDKSMRYVAGENIELLPAHEVVPEAFPLEIGKWFKRWDDMDKVFVSNIRDEYPDD</sequence>
<gene>
    <name evidence="2" type="ORF">EPUS_07428</name>
</gene>
<dbReference type="InterPro" id="IPR011722">
    <property type="entry name" value="Hemimethylated_DNA-bd_dom"/>
</dbReference>
<name>U1HM77_ENDPU</name>
<reference evidence="3" key="1">
    <citation type="journal article" date="2014" name="BMC Genomics">
        <title>Genome characteristics reveal the impact of lichenization on lichen-forming fungus Endocarpon pusillum Hedwig (Verrucariales, Ascomycota).</title>
        <authorList>
            <person name="Wang Y.-Y."/>
            <person name="Liu B."/>
            <person name="Zhang X.-Y."/>
            <person name="Zhou Q.-M."/>
            <person name="Zhang T."/>
            <person name="Li H."/>
            <person name="Yu Y.-F."/>
            <person name="Zhang X.-L."/>
            <person name="Hao X.-Y."/>
            <person name="Wang M."/>
            <person name="Wang L."/>
            <person name="Wei J.-C."/>
        </authorList>
    </citation>
    <scope>NUCLEOTIDE SEQUENCE [LARGE SCALE GENOMIC DNA]</scope>
    <source>
        <strain evidence="3">Z07020 / HMAS-L-300199</strain>
    </source>
</reference>
<dbReference type="Pfam" id="PF13369">
    <property type="entry name" value="Transglut_core2"/>
    <property type="match status" value="1"/>
</dbReference>
<dbReference type="Proteomes" id="UP000019373">
    <property type="component" value="Unassembled WGS sequence"/>
</dbReference>
<dbReference type="PANTHER" id="PTHR31350:SF27">
    <property type="entry name" value="HEMIMETHYLATED DNA-BINDING DOMAIN-CONTAINING PROTEIN"/>
    <property type="match status" value="1"/>
</dbReference>
<evidence type="ECO:0000313" key="2">
    <source>
        <dbReference type="EMBL" id="ERF71400.1"/>
    </source>
</evidence>
<dbReference type="Pfam" id="PF08755">
    <property type="entry name" value="YccV-like"/>
    <property type="match status" value="1"/>
</dbReference>
<dbReference type="InterPro" id="IPR032698">
    <property type="entry name" value="SirB1_N"/>
</dbReference>
<protein>
    <recommendedName>
        <fullName evidence="1">Hemimethylated DNA-binding domain-containing protein</fullName>
    </recommendedName>
</protein>
<accession>U1HM77</accession>
<dbReference type="InterPro" id="IPR036623">
    <property type="entry name" value="Hemimethylated_DNA-bd_sf"/>
</dbReference>
<dbReference type="RefSeq" id="XP_007802959.1">
    <property type="nucleotide sequence ID" value="XM_007804768.1"/>
</dbReference>
<dbReference type="OrthoDB" id="28868at2759"/>
<dbReference type="PANTHER" id="PTHR31350">
    <property type="entry name" value="SI:DKEY-261L7.2"/>
    <property type="match status" value="1"/>
</dbReference>
<organism evidence="2 3">
    <name type="scientific">Endocarpon pusillum (strain Z07020 / HMAS-L-300199)</name>
    <name type="common">Lichen-forming fungus</name>
    <dbReference type="NCBI Taxonomy" id="1263415"/>
    <lineage>
        <taxon>Eukaryota</taxon>
        <taxon>Fungi</taxon>
        <taxon>Dikarya</taxon>
        <taxon>Ascomycota</taxon>
        <taxon>Pezizomycotina</taxon>
        <taxon>Eurotiomycetes</taxon>
        <taxon>Chaetothyriomycetidae</taxon>
        <taxon>Verrucariales</taxon>
        <taxon>Verrucariaceae</taxon>
        <taxon>Endocarpon</taxon>
    </lineage>
</organism>
<evidence type="ECO:0000313" key="3">
    <source>
        <dbReference type="Proteomes" id="UP000019373"/>
    </source>
</evidence>
<dbReference type="OMA" id="LLWRHHC"/>
<dbReference type="NCBIfam" id="TIGR02097">
    <property type="entry name" value="yccV"/>
    <property type="match status" value="1"/>
</dbReference>
<dbReference type="SMART" id="SM00992">
    <property type="entry name" value="YccV-like"/>
    <property type="match status" value="1"/>
</dbReference>
<dbReference type="AlphaFoldDB" id="U1HM77"/>
<evidence type="ECO:0000259" key="1">
    <source>
        <dbReference type="SMART" id="SM00992"/>
    </source>
</evidence>
<keyword evidence="3" id="KW-1185">Reference proteome</keyword>
<dbReference type="GO" id="GO:0003677">
    <property type="term" value="F:DNA binding"/>
    <property type="evidence" value="ECO:0007669"/>
    <property type="project" value="InterPro"/>
</dbReference>
<dbReference type="HOGENOM" id="CLU_020266_0_0_1"/>
<dbReference type="EMBL" id="KE721216">
    <property type="protein sequence ID" value="ERF71400.1"/>
    <property type="molecule type" value="Genomic_DNA"/>
</dbReference>
<dbReference type="Gene3D" id="2.30.30.390">
    <property type="entry name" value="Hemimethylated DNA-binding domain"/>
    <property type="match status" value="1"/>
</dbReference>
<dbReference type="SUPFAM" id="SSF141255">
    <property type="entry name" value="YccV-like"/>
    <property type="match status" value="1"/>
</dbReference>
<proteinExistence type="predicted"/>
<feature type="domain" description="Hemimethylated DNA-binding" evidence="1">
    <location>
        <begin position="389"/>
        <end position="492"/>
    </location>
</feature>